<reference evidence="1" key="1">
    <citation type="submission" date="2022-03" db="EMBL/GenBank/DDBJ databases">
        <authorList>
            <person name="Sayadi A."/>
        </authorList>
    </citation>
    <scope>NUCLEOTIDE SEQUENCE</scope>
</reference>
<evidence type="ECO:0000313" key="2">
    <source>
        <dbReference type="Proteomes" id="UP001152888"/>
    </source>
</evidence>
<sequence>MNGNSCFCQITYVSFSVDDIGRHSKALYHQIAAVSFAYPTQTQQKLEPHLKSTLSFVDVSKIRFSNSQDFSILLSSNYFFKLAEFSKNLSSNLAVFSTSFPSRLA</sequence>
<dbReference type="EMBL" id="CAKOFQ010007196">
    <property type="protein sequence ID" value="CAH1994282.1"/>
    <property type="molecule type" value="Genomic_DNA"/>
</dbReference>
<proteinExistence type="predicted"/>
<name>A0A9P0LCZ2_ACAOB</name>
<organism evidence="1 2">
    <name type="scientific">Acanthoscelides obtectus</name>
    <name type="common">Bean weevil</name>
    <name type="synonym">Bruchus obtectus</name>
    <dbReference type="NCBI Taxonomy" id="200917"/>
    <lineage>
        <taxon>Eukaryota</taxon>
        <taxon>Metazoa</taxon>
        <taxon>Ecdysozoa</taxon>
        <taxon>Arthropoda</taxon>
        <taxon>Hexapoda</taxon>
        <taxon>Insecta</taxon>
        <taxon>Pterygota</taxon>
        <taxon>Neoptera</taxon>
        <taxon>Endopterygota</taxon>
        <taxon>Coleoptera</taxon>
        <taxon>Polyphaga</taxon>
        <taxon>Cucujiformia</taxon>
        <taxon>Chrysomeloidea</taxon>
        <taxon>Chrysomelidae</taxon>
        <taxon>Bruchinae</taxon>
        <taxon>Bruchini</taxon>
        <taxon>Acanthoscelides</taxon>
    </lineage>
</organism>
<keyword evidence="2" id="KW-1185">Reference proteome</keyword>
<evidence type="ECO:0000313" key="1">
    <source>
        <dbReference type="EMBL" id="CAH1994282.1"/>
    </source>
</evidence>
<dbReference type="AlphaFoldDB" id="A0A9P0LCZ2"/>
<gene>
    <name evidence="1" type="ORF">ACAOBT_LOCUS22035</name>
</gene>
<comment type="caution">
    <text evidence="1">The sequence shown here is derived from an EMBL/GenBank/DDBJ whole genome shotgun (WGS) entry which is preliminary data.</text>
</comment>
<protein>
    <submittedName>
        <fullName evidence="1">Uncharacterized protein</fullName>
    </submittedName>
</protein>
<accession>A0A9P0LCZ2</accession>
<dbReference type="Proteomes" id="UP001152888">
    <property type="component" value="Unassembled WGS sequence"/>
</dbReference>